<gene>
    <name evidence="2" type="ORF">Dacsa_2787</name>
</gene>
<dbReference type="AlphaFoldDB" id="K9YXX7"/>
<dbReference type="RefSeq" id="WP_015230346.1">
    <property type="nucleotide sequence ID" value="NC_019780.1"/>
</dbReference>
<evidence type="ECO:0000313" key="3">
    <source>
        <dbReference type="Proteomes" id="UP000010482"/>
    </source>
</evidence>
<dbReference type="EMBL" id="CP003944">
    <property type="protein sequence ID" value="AFZ51357.1"/>
    <property type="molecule type" value="Genomic_DNA"/>
</dbReference>
<dbReference type="KEGG" id="dsl:Dacsa_2787"/>
<dbReference type="PATRIC" id="fig|13035.3.peg.3175"/>
<dbReference type="eggNOG" id="ENOG5031YE1">
    <property type="taxonomic scope" value="Bacteria"/>
</dbReference>
<evidence type="ECO:0000256" key="1">
    <source>
        <dbReference type="SAM" id="Coils"/>
    </source>
</evidence>
<proteinExistence type="predicted"/>
<reference evidence="2" key="1">
    <citation type="submission" date="2012-04" db="EMBL/GenBank/DDBJ databases">
        <title>Finished genome of Dactylococcopsis salina PCC 8305.</title>
        <authorList>
            <consortium name="US DOE Joint Genome Institute"/>
            <person name="Gugger M."/>
            <person name="Coursin T."/>
            <person name="Rippka R."/>
            <person name="Tandeau De Marsac N."/>
            <person name="Huntemann M."/>
            <person name="Wei C.-L."/>
            <person name="Han J."/>
            <person name="Detter J.C."/>
            <person name="Han C."/>
            <person name="Tapia R."/>
            <person name="Daligault H."/>
            <person name="Chen A."/>
            <person name="Krypides N."/>
            <person name="Mavromatis K."/>
            <person name="Markowitz V."/>
            <person name="Szeto E."/>
            <person name="Ivanova N."/>
            <person name="Ovchinnikova G."/>
            <person name="Pagani I."/>
            <person name="Pati A."/>
            <person name="Goodwin L."/>
            <person name="Peters L."/>
            <person name="Pitluck S."/>
            <person name="Woyke T."/>
            <person name="Kerfeld C."/>
        </authorList>
    </citation>
    <scope>NUCLEOTIDE SEQUENCE [LARGE SCALE GENOMIC DNA]</scope>
    <source>
        <strain evidence="2">PCC 8305</strain>
    </source>
</reference>
<dbReference type="Proteomes" id="UP000010482">
    <property type="component" value="Chromosome"/>
</dbReference>
<protein>
    <submittedName>
        <fullName evidence="2">Uncharacterized protein</fullName>
    </submittedName>
</protein>
<dbReference type="HOGENOM" id="CLU_1774308_0_0_3"/>
<accession>K9YXX7</accession>
<name>K9YXX7_DACS8</name>
<sequence length="153" mass="17788">MSTKATVAHGSNFHLYKEVCDENFIYLSLEGVSFEASYNRVMVPIPVHIWEVIRQYPGTDLSWSDHTDEEIESYVEQEVNKRIMAYQQAENDQHRGLIALSGSLVYGSADSPRQEQLEQGVAYFKRLREHQQQIKQAIELLEKTNKKQNLRRS</sequence>
<organism evidence="2 3">
    <name type="scientific">Dactylococcopsis salina (strain PCC 8305)</name>
    <name type="common">Myxobactron salinum</name>
    <dbReference type="NCBI Taxonomy" id="13035"/>
    <lineage>
        <taxon>Bacteria</taxon>
        <taxon>Bacillati</taxon>
        <taxon>Cyanobacteriota</taxon>
        <taxon>Cyanophyceae</taxon>
        <taxon>Nodosilineales</taxon>
        <taxon>Cymatolegaceae</taxon>
        <taxon>Dactylococcopsis</taxon>
    </lineage>
</organism>
<dbReference type="OrthoDB" id="572668at2"/>
<feature type="coiled-coil region" evidence="1">
    <location>
        <begin position="124"/>
        <end position="151"/>
    </location>
</feature>
<evidence type="ECO:0000313" key="2">
    <source>
        <dbReference type="EMBL" id="AFZ51357.1"/>
    </source>
</evidence>
<keyword evidence="3" id="KW-1185">Reference proteome</keyword>
<keyword evidence="1" id="KW-0175">Coiled coil</keyword>